<comment type="caution">
    <text evidence="1">The sequence shown here is derived from an EMBL/GenBank/DDBJ whole genome shotgun (WGS) entry which is preliminary data.</text>
</comment>
<proteinExistence type="predicted"/>
<name>A0A0F9DYC0_9ZZZZ</name>
<dbReference type="AlphaFoldDB" id="A0A0F9DYC0"/>
<gene>
    <name evidence="1" type="ORF">LCGC14_2141220</name>
</gene>
<evidence type="ECO:0000313" key="1">
    <source>
        <dbReference type="EMBL" id="KKL66813.1"/>
    </source>
</evidence>
<sequence length="59" mass="6795">MVIVYGKIKDKNKVKQKSKRKITCPFCKEEITIGIEITILKNINSSFYSPHIHLHGNPL</sequence>
<accession>A0A0F9DYC0</accession>
<protein>
    <submittedName>
        <fullName evidence="1">Uncharacterized protein</fullName>
    </submittedName>
</protein>
<dbReference type="EMBL" id="LAZR01027084">
    <property type="protein sequence ID" value="KKL66813.1"/>
    <property type="molecule type" value="Genomic_DNA"/>
</dbReference>
<reference evidence="1" key="1">
    <citation type="journal article" date="2015" name="Nature">
        <title>Complex archaea that bridge the gap between prokaryotes and eukaryotes.</title>
        <authorList>
            <person name="Spang A."/>
            <person name="Saw J.H."/>
            <person name="Jorgensen S.L."/>
            <person name="Zaremba-Niedzwiedzka K."/>
            <person name="Martijn J."/>
            <person name="Lind A.E."/>
            <person name="van Eijk R."/>
            <person name="Schleper C."/>
            <person name="Guy L."/>
            <person name="Ettema T.J."/>
        </authorList>
    </citation>
    <scope>NUCLEOTIDE SEQUENCE</scope>
</reference>
<organism evidence="1">
    <name type="scientific">marine sediment metagenome</name>
    <dbReference type="NCBI Taxonomy" id="412755"/>
    <lineage>
        <taxon>unclassified sequences</taxon>
        <taxon>metagenomes</taxon>
        <taxon>ecological metagenomes</taxon>
    </lineage>
</organism>
<feature type="non-terminal residue" evidence="1">
    <location>
        <position position="59"/>
    </location>
</feature>